<dbReference type="InterPro" id="IPR010982">
    <property type="entry name" value="Lambda_DNA-bd_dom_sf"/>
</dbReference>
<dbReference type="InterPro" id="IPR046335">
    <property type="entry name" value="LacI/GalR-like_sensor"/>
</dbReference>
<keyword evidence="2" id="KW-0805">Transcription regulation</keyword>
<evidence type="ECO:0000313" key="6">
    <source>
        <dbReference type="EMBL" id="RCK68829.1"/>
    </source>
</evidence>
<dbReference type="Pfam" id="PF13377">
    <property type="entry name" value="Peripla_BP_3"/>
    <property type="match status" value="1"/>
</dbReference>
<dbReference type="CDD" id="cd01392">
    <property type="entry name" value="HTH_LacI"/>
    <property type="match status" value="1"/>
</dbReference>
<dbReference type="Proteomes" id="UP000252770">
    <property type="component" value="Unassembled WGS sequence"/>
</dbReference>
<evidence type="ECO:0000313" key="7">
    <source>
        <dbReference type="Proteomes" id="UP000252770"/>
    </source>
</evidence>
<dbReference type="CDD" id="cd06288">
    <property type="entry name" value="PBP1_sucrose_transcription_regulator"/>
    <property type="match status" value="1"/>
</dbReference>
<evidence type="ECO:0000256" key="2">
    <source>
        <dbReference type="ARBA" id="ARBA00023015"/>
    </source>
</evidence>
<keyword evidence="3" id="KW-0238">DNA-binding</keyword>
<keyword evidence="1" id="KW-0678">Repressor</keyword>
<keyword evidence="7" id="KW-1185">Reference proteome</keyword>
<evidence type="ECO:0000256" key="4">
    <source>
        <dbReference type="ARBA" id="ARBA00023163"/>
    </source>
</evidence>
<protein>
    <submittedName>
        <fullName evidence="6">LacI family transcriptional regulator</fullName>
    </submittedName>
</protein>
<proteinExistence type="predicted"/>
<evidence type="ECO:0000259" key="5">
    <source>
        <dbReference type="PROSITE" id="PS50932"/>
    </source>
</evidence>
<keyword evidence="4" id="KW-0804">Transcription</keyword>
<dbReference type="PANTHER" id="PTHR30146:SF148">
    <property type="entry name" value="HTH-TYPE TRANSCRIPTIONAL REPRESSOR PURR-RELATED"/>
    <property type="match status" value="1"/>
</dbReference>
<dbReference type="PANTHER" id="PTHR30146">
    <property type="entry name" value="LACI-RELATED TRANSCRIPTIONAL REPRESSOR"/>
    <property type="match status" value="1"/>
</dbReference>
<dbReference type="EMBL" id="QOUI01000009">
    <property type="protein sequence ID" value="RCK68829.1"/>
    <property type="molecule type" value="Genomic_DNA"/>
</dbReference>
<dbReference type="GO" id="GO:0003700">
    <property type="term" value="F:DNA-binding transcription factor activity"/>
    <property type="evidence" value="ECO:0007669"/>
    <property type="project" value="TreeGrafter"/>
</dbReference>
<organism evidence="6 7">
    <name type="scientific">Desertihabitans brevis</name>
    <dbReference type="NCBI Taxonomy" id="2268447"/>
    <lineage>
        <taxon>Bacteria</taxon>
        <taxon>Bacillati</taxon>
        <taxon>Actinomycetota</taxon>
        <taxon>Actinomycetes</taxon>
        <taxon>Propionibacteriales</taxon>
        <taxon>Propionibacteriaceae</taxon>
        <taxon>Desertihabitans</taxon>
    </lineage>
</organism>
<evidence type="ECO:0000256" key="3">
    <source>
        <dbReference type="ARBA" id="ARBA00023125"/>
    </source>
</evidence>
<reference evidence="6 7" key="1">
    <citation type="submission" date="2018-07" db="EMBL/GenBank/DDBJ databases">
        <title>Desertimonas flava gen. nov. sp. nov.</title>
        <authorList>
            <person name="Liu S."/>
        </authorList>
    </citation>
    <scope>NUCLEOTIDE SEQUENCE [LARGE SCALE GENOMIC DNA]</scope>
    <source>
        <strain evidence="6 7">16Sb5-5</strain>
    </source>
</reference>
<evidence type="ECO:0000256" key="1">
    <source>
        <dbReference type="ARBA" id="ARBA00022491"/>
    </source>
</evidence>
<dbReference type="SUPFAM" id="SSF53822">
    <property type="entry name" value="Periplasmic binding protein-like I"/>
    <property type="match status" value="1"/>
</dbReference>
<sequence>MRARRGRVRSGHYDRPVRKVTSADVARRAGVSRAAVSMVLNGRAAGNVSADRQEAIRAAARELGYVPDAAAVAMRTQRTRTLGVVTDAIVTTAYGGDVLAGAMDAAARSGYVTMVVETEDDPELEQRAFEALRRRQVDGYVFAAASMRTYSVAEEVGSTPAVLANCIDPDRSHAAWYPDDVGGGRLATEALLVNGHTELVCLAGAEETMATGLRVQGYQEALARAGRRPGPVHPTGWEIADGHRAAMALLTGPDRPTGIVCANDRVAVGVLLAATALGLRVPDDLSLVGYDDDVNVAPTLVPGLTTIGLPHREMGQRATDALLERLAGGPLEPAQVAVEATLVQRASVAAPPF</sequence>
<dbReference type="Pfam" id="PF00356">
    <property type="entry name" value="LacI"/>
    <property type="match status" value="1"/>
</dbReference>
<dbReference type="AlphaFoldDB" id="A0A367YTH2"/>
<dbReference type="PROSITE" id="PS50932">
    <property type="entry name" value="HTH_LACI_2"/>
    <property type="match status" value="1"/>
</dbReference>
<gene>
    <name evidence="6" type="ORF">DT076_14765</name>
</gene>
<feature type="domain" description="HTH lacI-type" evidence="5">
    <location>
        <begin position="20"/>
        <end position="76"/>
    </location>
</feature>
<comment type="caution">
    <text evidence="6">The sequence shown here is derived from an EMBL/GenBank/DDBJ whole genome shotgun (WGS) entry which is preliminary data.</text>
</comment>
<dbReference type="Gene3D" id="3.40.50.2300">
    <property type="match status" value="2"/>
</dbReference>
<dbReference type="GO" id="GO:0000976">
    <property type="term" value="F:transcription cis-regulatory region binding"/>
    <property type="evidence" value="ECO:0007669"/>
    <property type="project" value="TreeGrafter"/>
</dbReference>
<dbReference type="SMART" id="SM00354">
    <property type="entry name" value="HTH_LACI"/>
    <property type="match status" value="1"/>
</dbReference>
<dbReference type="SUPFAM" id="SSF47413">
    <property type="entry name" value="lambda repressor-like DNA-binding domains"/>
    <property type="match status" value="1"/>
</dbReference>
<dbReference type="Gene3D" id="1.10.260.40">
    <property type="entry name" value="lambda repressor-like DNA-binding domains"/>
    <property type="match status" value="1"/>
</dbReference>
<dbReference type="InterPro" id="IPR028082">
    <property type="entry name" value="Peripla_BP_I"/>
</dbReference>
<name>A0A367YTH2_9ACTN</name>
<dbReference type="InterPro" id="IPR000843">
    <property type="entry name" value="HTH_LacI"/>
</dbReference>
<accession>A0A367YTH2</accession>